<sequence>ARGSSRAEVRESEASERRGARFTGVEEAPPELAAALEAASAQQLRALRPRELARGVLAAASSTPPNAQALDALCAVRSSLGRGRSCAGAARGPFAASTSPQGDLHHGGRGGPGGSARLGVWDRRPGQVHVRLRGTGSGAPVDAGGGVDGGHVEGRPVHAAQLVAGGGVLREAPPLPGADVPLGRPAGRRPAGGLPAAGPRYGGLGFRRGLGKLPGPCGGAGCGSRPEGLRDGQRGLRPPPCAPVAAGAGLLVGGAGAAVQSPAAERCGRRGLRQPQVTPARRQRAQAAVEPPRCSGAQAVAEPEGFSEVL</sequence>
<evidence type="ECO:0000256" key="1">
    <source>
        <dbReference type="SAM" id="MobiDB-lite"/>
    </source>
</evidence>
<reference evidence="2" key="1">
    <citation type="submission" date="2023-10" db="EMBL/GenBank/DDBJ databases">
        <authorList>
            <person name="Chen Y."/>
            <person name="Shah S."/>
            <person name="Dougan E. K."/>
            <person name="Thang M."/>
            <person name="Chan C."/>
        </authorList>
    </citation>
    <scope>NUCLEOTIDE SEQUENCE [LARGE SCALE GENOMIC DNA]</scope>
</reference>
<gene>
    <name evidence="2" type="ORF">PCOR1329_LOCUS34474</name>
</gene>
<feature type="region of interest" description="Disordered" evidence="1">
    <location>
        <begin position="169"/>
        <end position="196"/>
    </location>
</feature>
<feature type="non-terminal residue" evidence="2">
    <location>
        <position position="310"/>
    </location>
</feature>
<evidence type="ECO:0000313" key="3">
    <source>
        <dbReference type="Proteomes" id="UP001189429"/>
    </source>
</evidence>
<keyword evidence="3" id="KW-1185">Reference proteome</keyword>
<feature type="region of interest" description="Disordered" evidence="1">
    <location>
        <begin position="1"/>
        <end position="26"/>
    </location>
</feature>
<feature type="region of interest" description="Disordered" evidence="1">
    <location>
        <begin position="266"/>
        <end position="310"/>
    </location>
</feature>
<organism evidence="2 3">
    <name type="scientific">Prorocentrum cordatum</name>
    <dbReference type="NCBI Taxonomy" id="2364126"/>
    <lineage>
        <taxon>Eukaryota</taxon>
        <taxon>Sar</taxon>
        <taxon>Alveolata</taxon>
        <taxon>Dinophyceae</taxon>
        <taxon>Prorocentrales</taxon>
        <taxon>Prorocentraceae</taxon>
        <taxon>Prorocentrum</taxon>
    </lineage>
</organism>
<dbReference type="Proteomes" id="UP001189429">
    <property type="component" value="Unassembled WGS sequence"/>
</dbReference>
<feature type="compositionally biased region" description="Low complexity" evidence="1">
    <location>
        <begin position="181"/>
        <end position="196"/>
    </location>
</feature>
<feature type="non-terminal residue" evidence="2">
    <location>
        <position position="1"/>
    </location>
</feature>
<proteinExistence type="predicted"/>
<accession>A0ABN9T0V3</accession>
<dbReference type="EMBL" id="CAUYUJ010014230">
    <property type="protein sequence ID" value="CAK0838545.1"/>
    <property type="molecule type" value="Genomic_DNA"/>
</dbReference>
<evidence type="ECO:0000313" key="2">
    <source>
        <dbReference type="EMBL" id="CAK0838545.1"/>
    </source>
</evidence>
<comment type="caution">
    <text evidence="2">The sequence shown here is derived from an EMBL/GenBank/DDBJ whole genome shotgun (WGS) entry which is preliminary data.</text>
</comment>
<feature type="compositionally biased region" description="Basic and acidic residues" evidence="1">
    <location>
        <begin position="1"/>
        <end position="19"/>
    </location>
</feature>
<name>A0ABN9T0V3_9DINO</name>
<protein>
    <submittedName>
        <fullName evidence="2">Uncharacterized protein</fullName>
    </submittedName>
</protein>
<feature type="region of interest" description="Disordered" evidence="1">
    <location>
        <begin position="86"/>
        <end position="120"/>
    </location>
</feature>